<accession>I8AE81</accession>
<dbReference type="eggNOG" id="COG0006">
    <property type="taxonomic scope" value="Bacteria"/>
</dbReference>
<reference evidence="2 3" key="1">
    <citation type="journal article" date="2012" name="J. Bacteriol.">
        <title>Genome of Bacillus macauensis ZFHKF-1, a Long-Chain-Forming Bacterium.</title>
        <authorList>
            <person name="Cai L."/>
            <person name="Zhang T."/>
        </authorList>
    </citation>
    <scope>NUCLEOTIDE SEQUENCE [LARGE SCALE GENOMIC DNA]</scope>
    <source>
        <strain evidence="2 3">ZFHKF-1</strain>
    </source>
</reference>
<dbReference type="AlphaFoldDB" id="I8AE81"/>
<keyword evidence="3" id="KW-1185">Reference proteome</keyword>
<dbReference type="EMBL" id="AKKV01000042">
    <property type="protein sequence ID" value="EIT83897.1"/>
    <property type="molecule type" value="Genomic_DNA"/>
</dbReference>
<dbReference type="PANTHER" id="PTHR46112">
    <property type="entry name" value="AMINOPEPTIDASE"/>
    <property type="match status" value="1"/>
</dbReference>
<dbReference type="SUPFAM" id="SSF53092">
    <property type="entry name" value="Creatinase/prolidase N-terminal domain"/>
    <property type="match status" value="1"/>
</dbReference>
<feature type="domain" description="Peptidase M24" evidence="1">
    <location>
        <begin position="133"/>
        <end position="327"/>
    </location>
</feature>
<evidence type="ECO:0000313" key="2">
    <source>
        <dbReference type="EMBL" id="EIT83897.1"/>
    </source>
</evidence>
<dbReference type="PANTHER" id="PTHR46112:SF2">
    <property type="entry name" value="XAA-PRO AMINOPEPTIDASE P-RELATED"/>
    <property type="match status" value="1"/>
</dbReference>
<evidence type="ECO:0000259" key="1">
    <source>
        <dbReference type="Pfam" id="PF00557"/>
    </source>
</evidence>
<comment type="caution">
    <text evidence="2">The sequence shown here is derived from an EMBL/GenBank/DDBJ whole genome shotgun (WGS) entry which is preliminary data.</text>
</comment>
<protein>
    <submittedName>
        <fullName evidence="2">M24 family peptidase-like protein</fullName>
    </submittedName>
</protein>
<dbReference type="InterPro" id="IPR029149">
    <property type="entry name" value="Creatin/AminoP/Spt16_N"/>
</dbReference>
<dbReference type="InterPro" id="IPR050659">
    <property type="entry name" value="Peptidase_M24B"/>
</dbReference>
<name>I8AE81_9BACL</name>
<proteinExistence type="predicted"/>
<dbReference type="PATRIC" id="fig|1196324.3.peg.3616"/>
<dbReference type="Proteomes" id="UP000004080">
    <property type="component" value="Unassembled WGS sequence"/>
</dbReference>
<dbReference type="OrthoDB" id="4850044at2"/>
<dbReference type="Pfam" id="PF00557">
    <property type="entry name" value="Peptidase_M24"/>
    <property type="match status" value="1"/>
</dbReference>
<gene>
    <name evidence="2" type="ORF">A374_17719</name>
</gene>
<dbReference type="InterPro" id="IPR036005">
    <property type="entry name" value="Creatinase/aminopeptidase-like"/>
</dbReference>
<dbReference type="CDD" id="cd01066">
    <property type="entry name" value="APP_MetAP"/>
    <property type="match status" value="1"/>
</dbReference>
<dbReference type="STRING" id="1196324.A374_17719"/>
<dbReference type="InterPro" id="IPR000994">
    <property type="entry name" value="Pept_M24"/>
</dbReference>
<dbReference type="SUPFAM" id="SSF55920">
    <property type="entry name" value="Creatinase/aminopeptidase"/>
    <property type="match status" value="1"/>
</dbReference>
<evidence type="ECO:0000313" key="3">
    <source>
        <dbReference type="Proteomes" id="UP000004080"/>
    </source>
</evidence>
<dbReference type="RefSeq" id="WP_007203613.1">
    <property type="nucleotide sequence ID" value="NZ_AKKV01000042.1"/>
</dbReference>
<organism evidence="2 3">
    <name type="scientific">Fictibacillus macauensis ZFHKF-1</name>
    <dbReference type="NCBI Taxonomy" id="1196324"/>
    <lineage>
        <taxon>Bacteria</taxon>
        <taxon>Bacillati</taxon>
        <taxon>Bacillota</taxon>
        <taxon>Bacilli</taxon>
        <taxon>Bacillales</taxon>
        <taxon>Fictibacillaceae</taxon>
        <taxon>Fictibacillus</taxon>
    </lineage>
</organism>
<dbReference type="Gene3D" id="3.90.230.10">
    <property type="entry name" value="Creatinase/methionine aminopeptidase superfamily"/>
    <property type="match status" value="1"/>
</dbReference>
<sequence length="359" mass="40886">MSIEKVRQLLHEEQLDGLLLRKRQNFSWITGGSQNEIVLTSPIGVADVLVFPDTITIVTTKQEERRILEEELVSFPYEVNIVAVDWFTPTEPVIHELCLGKEMGSDDFFPPFRLMSEELSRIRAVLTAKERERYRRLCLETAQIVEEVCYALMPGQSEHDIASMIGQRALSCGMNVQVLLVATDERIYKYRHPLPTNKTLEKHALLVLCAERGGLVANVTRVVHFGPLPALLQEHKEKLARIDTAFVATTVPGKTIGEVFLQGIGQYDEEGHKEDWRLLHQGGQTGFDSRELIADKETTRVIEEHMVFTWNPSLPGVKSEDTLLVTKNGNEVLTDTNKWPRIQTVWDGNVFYRPDILIR</sequence>